<dbReference type="PATRIC" id="fig|1158610.3.peg.210"/>
<keyword evidence="1" id="KW-0812">Transmembrane</keyword>
<keyword evidence="1" id="KW-1133">Transmembrane helix</keyword>
<dbReference type="RefSeq" id="WP_010766915.1">
    <property type="nucleotide sequence ID" value="NZ_ASWE01000006.1"/>
</dbReference>
<evidence type="ECO:0000256" key="1">
    <source>
        <dbReference type="SAM" id="Phobius"/>
    </source>
</evidence>
<dbReference type="Proteomes" id="UP000013785">
    <property type="component" value="Unassembled WGS sequence"/>
</dbReference>
<proteinExistence type="predicted"/>
<organism evidence="2 3">
    <name type="scientific">Enterococcus phoeniculicola ATCC BAA-412</name>
    <dbReference type="NCBI Taxonomy" id="1158610"/>
    <lineage>
        <taxon>Bacteria</taxon>
        <taxon>Bacillati</taxon>
        <taxon>Bacillota</taxon>
        <taxon>Bacilli</taxon>
        <taxon>Lactobacillales</taxon>
        <taxon>Enterococcaceae</taxon>
        <taxon>Enterococcus</taxon>
    </lineage>
</organism>
<keyword evidence="3" id="KW-1185">Reference proteome</keyword>
<dbReference type="HOGENOM" id="CLU_3025215_0_0_9"/>
<keyword evidence="1" id="KW-0472">Membrane</keyword>
<feature type="transmembrane region" description="Helical" evidence="1">
    <location>
        <begin position="7"/>
        <end position="40"/>
    </location>
</feature>
<reference evidence="2 3" key="1">
    <citation type="submission" date="2013-02" db="EMBL/GenBank/DDBJ databases">
        <title>The Genome Sequence of Enterococcus phoeniculicola BAA-412.</title>
        <authorList>
            <consortium name="The Broad Institute Genome Sequencing Platform"/>
            <consortium name="The Broad Institute Genome Sequencing Center for Infectious Disease"/>
            <person name="Earl A.M."/>
            <person name="Gilmore M.S."/>
            <person name="Lebreton F."/>
            <person name="Walker B."/>
            <person name="Young S.K."/>
            <person name="Zeng Q."/>
            <person name="Gargeya S."/>
            <person name="Fitzgerald M."/>
            <person name="Haas B."/>
            <person name="Abouelleil A."/>
            <person name="Alvarado L."/>
            <person name="Arachchi H.M."/>
            <person name="Berlin A.M."/>
            <person name="Chapman S.B."/>
            <person name="Dewar J."/>
            <person name="Goldberg J."/>
            <person name="Griggs A."/>
            <person name="Gujja S."/>
            <person name="Hansen M."/>
            <person name="Howarth C."/>
            <person name="Imamovic A."/>
            <person name="Larimer J."/>
            <person name="McCowan C."/>
            <person name="Murphy C."/>
            <person name="Neiman D."/>
            <person name="Pearson M."/>
            <person name="Priest M."/>
            <person name="Roberts A."/>
            <person name="Saif S."/>
            <person name="Shea T."/>
            <person name="Sisk P."/>
            <person name="Sykes S."/>
            <person name="Wortman J."/>
            <person name="Nusbaum C."/>
            <person name="Birren B."/>
        </authorList>
    </citation>
    <scope>NUCLEOTIDE SEQUENCE [LARGE SCALE GENOMIC DNA]</scope>
    <source>
        <strain evidence="2 3">ATCC BAA-412</strain>
    </source>
</reference>
<sequence length="55" mass="6266">MEKVRNFLISFVALTAFLSLYIGGIFVYPLVISIVLYALFELSVALKNKQNLKKQ</sequence>
<evidence type="ECO:0000313" key="3">
    <source>
        <dbReference type="Proteomes" id="UP000013785"/>
    </source>
</evidence>
<evidence type="ECO:0000313" key="2">
    <source>
        <dbReference type="EMBL" id="EOL49135.1"/>
    </source>
</evidence>
<gene>
    <name evidence="2" type="ORF">UC3_00230</name>
</gene>
<dbReference type="OrthoDB" id="9944132at2"/>
<dbReference type="EMBL" id="AJAT01000006">
    <property type="protein sequence ID" value="EOL49135.1"/>
    <property type="molecule type" value="Genomic_DNA"/>
</dbReference>
<name>R3X517_9ENTE</name>
<protein>
    <submittedName>
        <fullName evidence="2">Uncharacterized protein</fullName>
    </submittedName>
</protein>
<comment type="caution">
    <text evidence="2">The sequence shown here is derived from an EMBL/GenBank/DDBJ whole genome shotgun (WGS) entry which is preliminary data.</text>
</comment>
<accession>R3X517</accession>
<dbReference type="AlphaFoldDB" id="R3X517"/>